<comment type="caution">
    <text evidence="13">The sequence shown here is derived from an EMBL/GenBank/DDBJ whole genome shotgun (WGS) entry which is preliminary data.</text>
</comment>
<dbReference type="SMART" id="SM01004">
    <property type="entry name" value="ALAD"/>
    <property type="match status" value="1"/>
</dbReference>
<feature type="active site" description="Schiff-base intermediate with substrate" evidence="9">
    <location>
        <position position="197"/>
    </location>
</feature>
<dbReference type="GO" id="GO:0005829">
    <property type="term" value="C:cytosol"/>
    <property type="evidence" value="ECO:0007669"/>
    <property type="project" value="TreeGrafter"/>
</dbReference>
<evidence type="ECO:0000256" key="5">
    <source>
        <dbReference type="ARBA" id="ARBA00023133"/>
    </source>
</evidence>
<protein>
    <recommendedName>
        <fullName evidence="4 11">Delta-aminolevulinic acid dehydratase</fullName>
        <ecNumber evidence="3 11">4.2.1.24</ecNumber>
    </recommendedName>
</protein>
<gene>
    <name evidence="13" type="primary">hemB</name>
    <name evidence="13" type="ORF">H4F98_04860</name>
</gene>
<feature type="active site" description="Schiff-base intermediate with substrate" evidence="9">
    <location>
        <position position="252"/>
    </location>
</feature>
<dbReference type="EMBL" id="JACHTF010000004">
    <property type="protein sequence ID" value="MBB1059899.1"/>
    <property type="molecule type" value="Genomic_DNA"/>
</dbReference>
<evidence type="ECO:0000256" key="10">
    <source>
        <dbReference type="PIRSR" id="PIRSR001415-5"/>
    </source>
</evidence>
<evidence type="ECO:0000313" key="13">
    <source>
        <dbReference type="EMBL" id="MBB1059899.1"/>
    </source>
</evidence>
<dbReference type="FunFam" id="3.20.20.70:FF:000019">
    <property type="entry name" value="Delta-aminolevulinic acid dehydratase"/>
    <property type="match status" value="1"/>
</dbReference>
<evidence type="ECO:0000256" key="4">
    <source>
        <dbReference type="ARBA" id="ARBA00020771"/>
    </source>
</evidence>
<dbReference type="UniPathway" id="UPA00251">
    <property type="reaction ID" value="UER00318"/>
</dbReference>
<proteinExistence type="inferred from homology"/>
<dbReference type="PRINTS" id="PR00144">
    <property type="entry name" value="DALDHYDRTASE"/>
</dbReference>
<feature type="binding site" evidence="10">
    <location>
        <position position="237"/>
    </location>
    <ligand>
        <name>Mg(2+)</name>
        <dbReference type="ChEBI" id="CHEBI:18420"/>
    </ligand>
</feature>
<keyword evidence="10" id="KW-0460">Magnesium</keyword>
<keyword evidence="5" id="KW-0350">Heme biosynthesis</keyword>
<dbReference type="NCBIfam" id="NF006762">
    <property type="entry name" value="PRK09283.1"/>
    <property type="match status" value="1"/>
</dbReference>
<dbReference type="InterPro" id="IPR001731">
    <property type="entry name" value="ALAD"/>
</dbReference>
<evidence type="ECO:0000256" key="2">
    <source>
        <dbReference type="ARBA" id="ARBA00008055"/>
    </source>
</evidence>
<name>A0A7W3TL03_9GAMM</name>
<keyword evidence="10" id="KW-0479">Metal-binding</keyword>
<comment type="catalytic activity">
    <reaction evidence="8 11">
        <text>2 5-aminolevulinate = porphobilinogen + 2 H2O + H(+)</text>
        <dbReference type="Rhea" id="RHEA:24064"/>
        <dbReference type="ChEBI" id="CHEBI:15377"/>
        <dbReference type="ChEBI" id="CHEBI:15378"/>
        <dbReference type="ChEBI" id="CHEBI:58126"/>
        <dbReference type="ChEBI" id="CHEBI:356416"/>
        <dbReference type="EC" id="4.2.1.24"/>
    </reaction>
</comment>
<dbReference type="AlphaFoldDB" id="A0A7W3TL03"/>
<dbReference type="CDD" id="cd04823">
    <property type="entry name" value="ALAD_PBGS_aspartate_rich"/>
    <property type="match status" value="1"/>
</dbReference>
<dbReference type="PANTHER" id="PTHR11458:SF0">
    <property type="entry name" value="DELTA-AMINOLEVULINIC ACID DEHYDRATASE"/>
    <property type="match status" value="1"/>
</dbReference>
<dbReference type="Proteomes" id="UP000523196">
    <property type="component" value="Unassembled WGS sequence"/>
</dbReference>
<comment type="similarity">
    <text evidence="2 12">Belongs to the ALAD family.</text>
</comment>
<organism evidence="13 14">
    <name type="scientific">Marilutibacter spongiae</name>
    <dbReference type="NCBI Taxonomy" id="2025720"/>
    <lineage>
        <taxon>Bacteria</taxon>
        <taxon>Pseudomonadati</taxon>
        <taxon>Pseudomonadota</taxon>
        <taxon>Gammaproteobacteria</taxon>
        <taxon>Lysobacterales</taxon>
        <taxon>Lysobacteraceae</taxon>
        <taxon>Marilutibacter</taxon>
    </lineage>
</organism>
<evidence type="ECO:0000256" key="12">
    <source>
        <dbReference type="RuleBase" id="RU004161"/>
    </source>
</evidence>
<dbReference type="PIRSF" id="PIRSF001415">
    <property type="entry name" value="Porphbilin_synth"/>
    <property type="match status" value="1"/>
</dbReference>
<evidence type="ECO:0000256" key="11">
    <source>
        <dbReference type="RuleBase" id="RU000515"/>
    </source>
</evidence>
<dbReference type="InterPro" id="IPR013785">
    <property type="entry name" value="Aldolase_TIM"/>
</dbReference>
<dbReference type="EC" id="4.2.1.24" evidence="3 11"/>
<evidence type="ECO:0000256" key="9">
    <source>
        <dbReference type="PIRSR" id="PIRSR001415-1"/>
    </source>
</evidence>
<dbReference type="Gene3D" id="3.20.20.70">
    <property type="entry name" value="Aldolase class I"/>
    <property type="match status" value="1"/>
</dbReference>
<evidence type="ECO:0000256" key="6">
    <source>
        <dbReference type="ARBA" id="ARBA00023239"/>
    </source>
</evidence>
<dbReference type="Pfam" id="PF00490">
    <property type="entry name" value="ALAD"/>
    <property type="match status" value="1"/>
</dbReference>
<evidence type="ECO:0000256" key="3">
    <source>
        <dbReference type="ARBA" id="ARBA00012053"/>
    </source>
</evidence>
<dbReference type="InterPro" id="IPR030656">
    <property type="entry name" value="ALAD_AS"/>
</dbReference>
<evidence type="ECO:0000313" key="14">
    <source>
        <dbReference type="Proteomes" id="UP000523196"/>
    </source>
</evidence>
<dbReference type="PANTHER" id="PTHR11458">
    <property type="entry name" value="DELTA-AMINOLEVULINIC ACID DEHYDRATASE"/>
    <property type="match status" value="1"/>
</dbReference>
<sequence length="329" mass="35868">MAFPDIRMRRMRRDDFSRRLMREHTLTTDDLIYPVFVHELDGRESVPSMPGVERLSIDELLRVAEQASMLRVPALALFPVTAPDAKSLTAEAAWAEDGLVQRAVRALKQRFPQLGVITDVALDPYTSHGQDGLLDDSGYVVNEATVEALVRQAASHAAAGADVVAPSDMMDGRIGAIRDAFEAAGHIHTRIMAYSAKYASAYYGPFRDAVGSAGALGKADKKTYQMDPANSDEALREVGLDLDEGADMVMVKPGLPYLDIVRRVKDTFGAPTFVYQVSGEYAMLKAAAGHGWLDERACALEALVSMKRAGADGVLTYFALDAARWLREA</sequence>
<dbReference type="RefSeq" id="WP_182685513.1">
    <property type="nucleotide sequence ID" value="NZ_JACHTF010000004.1"/>
</dbReference>
<keyword evidence="14" id="KW-1185">Reference proteome</keyword>
<keyword evidence="7 11" id="KW-0627">Porphyrin biosynthesis</keyword>
<evidence type="ECO:0000256" key="8">
    <source>
        <dbReference type="ARBA" id="ARBA00047651"/>
    </source>
</evidence>
<dbReference type="PROSITE" id="PS00169">
    <property type="entry name" value="D_ALA_DEHYDRATASE"/>
    <property type="match status" value="1"/>
</dbReference>
<reference evidence="13 14" key="1">
    <citation type="submission" date="2020-08" db="EMBL/GenBank/DDBJ databases">
        <authorList>
            <person name="Xu S."/>
            <person name="Li A."/>
        </authorList>
    </citation>
    <scope>NUCLEOTIDE SEQUENCE [LARGE SCALE GENOMIC DNA]</scope>
    <source>
        <strain evidence="13 14">119BY6-57</strain>
    </source>
</reference>
<comment type="pathway">
    <text evidence="1">Porphyrin-containing compound metabolism; protoporphyrin-IX biosynthesis; coproporphyrinogen-III from 5-aminolevulinate: step 1/4.</text>
</comment>
<dbReference type="SUPFAM" id="SSF51569">
    <property type="entry name" value="Aldolase"/>
    <property type="match status" value="1"/>
</dbReference>
<dbReference type="GO" id="GO:0008270">
    <property type="term" value="F:zinc ion binding"/>
    <property type="evidence" value="ECO:0007669"/>
    <property type="project" value="TreeGrafter"/>
</dbReference>
<dbReference type="GO" id="GO:0004655">
    <property type="term" value="F:porphobilinogen synthase activity"/>
    <property type="evidence" value="ECO:0007669"/>
    <property type="project" value="UniProtKB-EC"/>
</dbReference>
<evidence type="ECO:0000256" key="1">
    <source>
        <dbReference type="ARBA" id="ARBA00004694"/>
    </source>
</evidence>
<evidence type="ECO:0000256" key="7">
    <source>
        <dbReference type="ARBA" id="ARBA00023244"/>
    </source>
</evidence>
<accession>A0A7W3TL03</accession>
<comment type="subunit">
    <text evidence="11">Homooctamer.</text>
</comment>
<dbReference type="GO" id="GO:0006782">
    <property type="term" value="P:protoporphyrinogen IX biosynthetic process"/>
    <property type="evidence" value="ECO:0007669"/>
    <property type="project" value="UniProtKB-UniPathway"/>
</dbReference>
<keyword evidence="6 11" id="KW-0456">Lyase</keyword>